<organism evidence="2 3">
    <name type="scientific">Herbaspirillum rubrisubalbicans</name>
    <dbReference type="NCBI Taxonomy" id="80842"/>
    <lineage>
        <taxon>Bacteria</taxon>
        <taxon>Pseudomonadati</taxon>
        <taxon>Pseudomonadota</taxon>
        <taxon>Betaproteobacteria</taxon>
        <taxon>Burkholderiales</taxon>
        <taxon>Oxalobacteraceae</taxon>
        <taxon>Herbaspirillum</taxon>
    </lineage>
</organism>
<evidence type="ECO:0000313" key="3">
    <source>
        <dbReference type="Proteomes" id="UP000269199"/>
    </source>
</evidence>
<dbReference type="PANTHER" id="PTHR30441">
    <property type="entry name" value="DUF748 DOMAIN-CONTAINING PROTEIN"/>
    <property type="match status" value="1"/>
</dbReference>
<protein>
    <submittedName>
        <fullName evidence="2">AsmA family protein</fullName>
    </submittedName>
</protein>
<dbReference type="AlphaFoldDB" id="A0AAD0XHQ5"/>
<dbReference type="GO" id="GO:0090313">
    <property type="term" value="P:regulation of protein targeting to membrane"/>
    <property type="evidence" value="ECO:0007669"/>
    <property type="project" value="TreeGrafter"/>
</dbReference>
<sequence length="655" mass="71775">MRIFTWSIAALAALLAVPILLVALLDWNLLKPWLSRQFSVVLSREIRLDGPISLSWSLAPSSPQGGVSWLPQLHLTAQDLQIGNPAWAHSAAHLLRAQRLDLHFSPLPLLRWHWHVTDLRIDGLDLVMERVDEHHKNWRFSDQPRSRWSFDIHQIVFDHALIRYVDQPLDLDLRFDVRPLTSDINRAAALRDQRDQRDDGALMLQAAVSGRYGQAPVQGQLRGGALPDLLNEGSVYPLQAEGEVGAVHTVIHGNLIEPHHLQRADLRIRLSGDSLDRLYAATGVPLPSTQPFSTSGQLTITRVDAETRAWNWRYEHFSGKVGDSDFAGDATYYRGPPKNHLTVQAEAALLRLSDYLPAAGTKEAGGSSKSRVLPEKPAQPQRWAKLNADISLQAKRVQLRPDLEWQDASVTLRLQDQVLTAAPLRFSMAGGKGEGELSLDGRQSEIGSHLQVRLHELQVRQLFPRLAKLDASFGKLDGQATLTGQGNSVTAMLASAHGEIQADLSQGTISQFILEAAGLNLANAVFAKFYRDQQVKLLCGAADVRIQNGLAQVRRGILNTEDAAIDISGEVDLGKQSLALNVYPRTKQMRILSLRTPLYVRGSFAKPDIGASKSGLAARTGAAAALALVAPMAAVIPLVTPGQAIPDDCTPHPAQ</sequence>
<dbReference type="RefSeq" id="WP_058895675.1">
    <property type="nucleotide sequence ID" value="NZ_CP024996.1"/>
</dbReference>
<proteinExistence type="predicted"/>
<dbReference type="Proteomes" id="UP000269199">
    <property type="component" value="Chromosome"/>
</dbReference>
<feature type="domain" description="AsmA" evidence="1">
    <location>
        <begin position="3"/>
        <end position="552"/>
    </location>
</feature>
<dbReference type="GO" id="GO:0005886">
    <property type="term" value="C:plasma membrane"/>
    <property type="evidence" value="ECO:0007669"/>
    <property type="project" value="TreeGrafter"/>
</dbReference>
<dbReference type="InterPro" id="IPR007844">
    <property type="entry name" value="AsmA"/>
</dbReference>
<reference evidence="2 3" key="1">
    <citation type="submission" date="2017-11" db="EMBL/GenBank/DDBJ databases">
        <title>Complete genome sequence of Herbaspirillum rubrisubalbicans DSM 11543.</title>
        <authorList>
            <person name="Chen M."/>
            <person name="An Q."/>
        </authorList>
    </citation>
    <scope>NUCLEOTIDE SEQUENCE [LARGE SCALE GENOMIC DNA]</scope>
    <source>
        <strain evidence="2 3">DSM 11543</strain>
    </source>
</reference>
<evidence type="ECO:0000313" key="2">
    <source>
        <dbReference type="EMBL" id="AYR24788.1"/>
    </source>
</evidence>
<dbReference type="EMBL" id="CP024996">
    <property type="protein sequence ID" value="AYR24788.1"/>
    <property type="molecule type" value="Genomic_DNA"/>
</dbReference>
<accession>A0AAD0XHQ5</accession>
<dbReference type="Pfam" id="PF05170">
    <property type="entry name" value="AsmA"/>
    <property type="match status" value="1"/>
</dbReference>
<dbReference type="InterPro" id="IPR052894">
    <property type="entry name" value="AsmA-related"/>
</dbReference>
<name>A0AAD0XHQ5_9BURK</name>
<dbReference type="PANTHER" id="PTHR30441:SF9">
    <property type="entry name" value="ASMA FAMILY PROTEIN YHJG"/>
    <property type="match status" value="1"/>
</dbReference>
<evidence type="ECO:0000259" key="1">
    <source>
        <dbReference type="Pfam" id="PF05170"/>
    </source>
</evidence>
<gene>
    <name evidence="2" type="ORF">RC54_13540</name>
</gene>